<gene>
    <name evidence="3" type="ORF">HAP48_019025</name>
    <name evidence="4" type="ORF">WDK88_26625</name>
</gene>
<name>A0A973VZV8_9BRAD</name>
<protein>
    <submittedName>
        <fullName evidence="3">Uncharacterized protein</fullName>
    </submittedName>
</protein>
<keyword evidence="5" id="KW-1185">Reference proteome</keyword>
<keyword evidence="2" id="KW-1133">Transmembrane helix</keyword>
<evidence type="ECO:0000313" key="5">
    <source>
        <dbReference type="Proteomes" id="UP001432046"/>
    </source>
</evidence>
<keyword evidence="2" id="KW-0472">Membrane</keyword>
<dbReference type="EMBL" id="JAAOLE020000001">
    <property type="protein sequence ID" value="NVI45008.1"/>
    <property type="molecule type" value="Genomic_DNA"/>
</dbReference>
<evidence type="ECO:0000313" key="4">
    <source>
        <dbReference type="EMBL" id="WXC77036.1"/>
    </source>
</evidence>
<evidence type="ECO:0000313" key="3">
    <source>
        <dbReference type="EMBL" id="NVI45008.1"/>
    </source>
</evidence>
<feature type="transmembrane region" description="Helical" evidence="2">
    <location>
        <begin position="82"/>
        <end position="100"/>
    </location>
</feature>
<reference evidence="4" key="3">
    <citation type="submission" date="2024-03" db="EMBL/GenBank/DDBJ databases">
        <authorList>
            <person name="Bromfield E.S.P."/>
            <person name="Cloutier S."/>
        </authorList>
    </citation>
    <scope>NUCLEOTIDE SEQUENCE</scope>
    <source>
        <strain evidence="4">5S5</strain>
    </source>
</reference>
<feature type="transmembrane region" description="Helical" evidence="2">
    <location>
        <begin position="47"/>
        <end position="70"/>
    </location>
</feature>
<accession>A0A973VZV8</accession>
<dbReference type="EMBL" id="CP147711">
    <property type="protein sequence ID" value="WXC77036.1"/>
    <property type="molecule type" value="Genomic_DNA"/>
</dbReference>
<keyword evidence="2" id="KW-0812">Transmembrane</keyword>
<evidence type="ECO:0000256" key="1">
    <source>
        <dbReference type="SAM" id="MobiDB-lite"/>
    </source>
</evidence>
<proteinExistence type="predicted"/>
<reference evidence="3" key="1">
    <citation type="submission" date="2020-06" db="EMBL/GenBank/DDBJ databases">
        <title>Whole Genome Sequence of Bradyrhizobium sp. Strain 1S1.</title>
        <authorList>
            <person name="Bromfield E.S.P."/>
            <person name="Cloutier S."/>
        </authorList>
    </citation>
    <scope>NUCLEOTIDE SEQUENCE [LARGE SCALE GENOMIC DNA]</scope>
    <source>
        <strain evidence="3">1S1</strain>
    </source>
</reference>
<organism evidence="3">
    <name type="scientific">Bradyrhizobium septentrionale</name>
    <dbReference type="NCBI Taxonomy" id="1404411"/>
    <lineage>
        <taxon>Bacteria</taxon>
        <taxon>Pseudomonadati</taxon>
        <taxon>Pseudomonadota</taxon>
        <taxon>Alphaproteobacteria</taxon>
        <taxon>Hyphomicrobiales</taxon>
        <taxon>Nitrobacteraceae</taxon>
        <taxon>Bradyrhizobium</taxon>
    </lineage>
</organism>
<dbReference type="AlphaFoldDB" id="A0A973VZV8"/>
<feature type="region of interest" description="Disordered" evidence="1">
    <location>
        <begin position="129"/>
        <end position="148"/>
    </location>
</feature>
<dbReference type="Proteomes" id="UP001432046">
    <property type="component" value="Chromosome"/>
</dbReference>
<dbReference type="RefSeq" id="WP_166204427.1">
    <property type="nucleotide sequence ID" value="NZ_CP088285.1"/>
</dbReference>
<sequence length="148" mass="15237">MSIISRIFDSAAQAAQATETLGDITTPLLQAIDPPTGWFDDAADGGLGMVMSGLAGVAAALLVAILLSIYFRSGYRSTRDMVRHGLAAALVLTLIGVAVYDVRRDALAYFGLTATPSVTGTNLPDTGLLGRGVSPPAPPPPSIKQLAI</sequence>
<reference evidence="4" key="2">
    <citation type="journal article" date="2021" name="Int. J. Syst. Evol. Microbiol.">
        <title>Bradyrhizobium septentrionale sp. nov. (sv. septentrionale) and Bradyrhizobium quebecense sp. nov. (sv. septentrionale) associated with legumes native to Canada possess rearranged symbiosis genes and numerous insertion sequences.</title>
        <authorList>
            <person name="Bromfield E.S.P."/>
            <person name="Cloutier S."/>
        </authorList>
    </citation>
    <scope>NUCLEOTIDE SEQUENCE</scope>
    <source>
        <strain evidence="4">5S5</strain>
    </source>
</reference>
<evidence type="ECO:0000256" key="2">
    <source>
        <dbReference type="SAM" id="Phobius"/>
    </source>
</evidence>